<proteinExistence type="predicted"/>
<dbReference type="EMBL" id="JAZGQO010000007">
    <property type="protein sequence ID" value="KAK6180623.1"/>
    <property type="molecule type" value="Genomic_DNA"/>
</dbReference>
<evidence type="ECO:0000313" key="3">
    <source>
        <dbReference type="Proteomes" id="UP001347796"/>
    </source>
</evidence>
<sequence>MGIGTNVVASFWTLINHVIAIFRKHPDPPTKITQAATEEEKLNDGVTEVEKINQGATQKMKITQEATEVEKITQEATTADFLPNFPYNTQLVTTHHDNVSNKAVSLNEAGFLSQSAVSPNNENDDNITNSSYEDSVRYQERSSEPEFIANDKDISLKRTDENDRKNNVTSDKYCADICLKDRIDWLKDKVQGDYANTCAIHCIYVGVKISQGVPWEYIQTDYGYLCGDENDDKVILDLINTNILPRIDNDKNHKETFGYKRFGLTKKNMDMAIMRCLGKKLCYGGLLSKNEIGKILDEYRPAIYFLYDGEESTYHVTLLSTVIKGNKPLYFNSQGGCDDLSLFCQCDKCREDILHILGLEKSVKMVTTLPMNNKNGDNITNSSYEDSVVYQGRSSEPEFIANDAEIWIKRTDENDRKNNLTSDKYRPDICLKNRIYWFKDKVQGDYANTCAIHCIYVAVKVSQGVSWEDIYKEYWCICWDQKKYRCSCCNKKDDKVILYLVNTKILRRRTDESPKGICDYYKKNGLIKMELNMAIKLCSDTYKNFYYGKLLNKTDIGKIVYDSPQAIYFVYHGQSSMSHVTLLINFIKGNRLLYFNSLGGCDELSTYCPCDNCLEDTLHKKQ</sequence>
<feature type="region of interest" description="Disordered" evidence="1">
    <location>
        <begin position="115"/>
        <end position="144"/>
    </location>
</feature>
<keyword evidence="3" id="KW-1185">Reference proteome</keyword>
<gene>
    <name evidence="2" type="ORF">SNE40_008639</name>
</gene>
<organism evidence="2 3">
    <name type="scientific">Patella caerulea</name>
    <name type="common">Rayed Mediterranean limpet</name>
    <dbReference type="NCBI Taxonomy" id="87958"/>
    <lineage>
        <taxon>Eukaryota</taxon>
        <taxon>Metazoa</taxon>
        <taxon>Spiralia</taxon>
        <taxon>Lophotrochozoa</taxon>
        <taxon>Mollusca</taxon>
        <taxon>Gastropoda</taxon>
        <taxon>Patellogastropoda</taxon>
        <taxon>Patelloidea</taxon>
        <taxon>Patellidae</taxon>
        <taxon>Patella</taxon>
    </lineage>
</organism>
<feature type="compositionally biased region" description="Basic and acidic residues" evidence="1">
    <location>
        <begin position="134"/>
        <end position="144"/>
    </location>
</feature>
<comment type="caution">
    <text evidence="2">The sequence shown here is derived from an EMBL/GenBank/DDBJ whole genome shotgun (WGS) entry which is preliminary data.</text>
</comment>
<name>A0AAN8JV01_PATCE</name>
<dbReference type="Proteomes" id="UP001347796">
    <property type="component" value="Unassembled WGS sequence"/>
</dbReference>
<reference evidence="2 3" key="1">
    <citation type="submission" date="2024-01" db="EMBL/GenBank/DDBJ databases">
        <title>The genome of the rayed Mediterranean limpet Patella caerulea (Linnaeus, 1758).</title>
        <authorList>
            <person name="Anh-Thu Weber A."/>
            <person name="Halstead-Nussloch G."/>
        </authorList>
    </citation>
    <scope>NUCLEOTIDE SEQUENCE [LARGE SCALE GENOMIC DNA]</scope>
    <source>
        <strain evidence="2">AATW-2023a</strain>
        <tissue evidence="2">Whole specimen</tissue>
    </source>
</reference>
<protein>
    <submittedName>
        <fullName evidence="2">Uncharacterized protein</fullName>
    </submittedName>
</protein>
<accession>A0AAN8JV01</accession>
<feature type="compositionally biased region" description="Polar residues" evidence="1">
    <location>
        <begin position="115"/>
        <end position="133"/>
    </location>
</feature>
<evidence type="ECO:0000313" key="2">
    <source>
        <dbReference type="EMBL" id="KAK6180623.1"/>
    </source>
</evidence>
<dbReference type="AlphaFoldDB" id="A0AAN8JV01"/>
<evidence type="ECO:0000256" key="1">
    <source>
        <dbReference type="SAM" id="MobiDB-lite"/>
    </source>
</evidence>